<dbReference type="RefSeq" id="WP_114411838.1">
    <property type="nucleotide sequence ID" value="NZ_JBQDNF010000046.1"/>
</dbReference>
<dbReference type="SUPFAM" id="SSF52833">
    <property type="entry name" value="Thioredoxin-like"/>
    <property type="match status" value="1"/>
</dbReference>
<dbReference type="OrthoDB" id="9790390at2"/>
<dbReference type="Pfam" id="PF21352">
    <property type="entry name" value="Zn_ribbon_Thio2"/>
    <property type="match status" value="1"/>
</dbReference>
<dbReference type="PANTHER" id="PTHR45663:SF40">
    <property type="entry name" value="THIOREDOXIN 2"/>
    <property type="match status" value="1"/>
</dbReference>
<keyword evidence="5" id="KW-1015">Disulfide bond</keyword>
<dbReference type="CDD" id="cd02947">
    <property type="entry name" value="TRX_family"/>
    <property type="match status" value="1"/>
</dbReference>
<evidence type="ECO:0000256" key="1">
    <source>
        <dbReference type="ARBA" id="ARBA00008987"/>
    </source>
</evidence>
<evidence type="ECO:0000259" key="8">
    <source>
        <dbReference type="PROSITE" id="PS51352"/>
    </source>
</evidence>
<evidence type="ECO:0000256" key="5">
    <source>
        <dbReference type="ARBA" id="ARBA00023157"/>
    </source>
</evidence>
<accession>A0A369A2S9</accession>
<keyword evidence="3" id="KW-0479">Metal-binding</keyword>
<dbReference type="FunFam" id="3.40.30.10:FF:000001">
    <property type="entry name" value="Thioredoxin"/>
    <property type="match status" value="1"/>
</dbReference>
<sequence length="148" mass="16514">MTNSPIQIVCQSCRTKNRVPKDKLGNKPLCGKCKKPVLSTQPIMGGDNNFRRYINDNDLPVVVDFWASWCGPCQQFAPIFEQLASEMSTKACFVKLDTEENQTTAGSFNIRSIPTLMIFHHGKEVARLSGALPKAQFQQWLAQNLPAA</sequence>
<dbReference type="NCBIfam" id="TIGR01068">
    <property type="entry name" value="thioredoxin"/>
    <property type="match status" value="1"/>
</dbReference>
<dbReference type="NCBIfam" id="NF008229">
    <property type="entry name" value="PRK10996.1"/>
    <property type="match status" value="1"/>
</dbReference>
<dbReference type="EMBL" id="QPJQ01000012">
    <property type="protein sequence ID" value="RCX03519.1"/>
    <property type="molecule type" value="Genomic_DNA"/>
</dbReference>
<evidence type="ECO:0000313" key="10">
    <source>
        <dbReference type="Proteomes" id="UP000253506"/>
    </source>
</evidence>
<comment type="caution">
    <text evidence="9">The sequence shown here is derived from an EMBL/GenBank/DDBJ whole genome shotgun (WGS) entry which is preliminary data.</text>
</comment>
<evidence type="ECO:0000256" key="3">
    <source>
        <dbReference type="ARBA" id="ARBA00022723"/>
    </source>
</evidence>
<dbReference type="InterPro" id="IPR005746">
    <property type="entry name" value="Thioredoxin"/>
</dbReference>
<keyword evidence="2" id="KW-0813">Transport</keyword>
<evidence type="ECO:0000256" key="6">
    <source>
        <dbReference type="ARBA" id="ARBA00023284"/>
    </source>
</evidence>
<dbReference type="GO" id="GO:0015035">
    <property type="term" value="F:protein-disulfide reductase activity"/>
    <property type="evidence" value="ECO:0007669"/>
    <property type="project" value="UniProtKB-UniRule"/>
</dbReference>
<proteinExistence type="inferred from homology"/>
<feature type="domain" description="Thioredoxin" evidence="8">
    <location>
        <begin position="29"/>
        <end position="146"/>
    </location>
</feature>
<dbReference type="PRINTS" id="PR00421">
    <property type="entry name" value="THIOREDOXIN"/>
</dbReference>
<dbReference type="InterPro" id="IPR049299">
    <property type="entry name" value="Thio2_N"/>
</dbReference>
<evidence type="ECO:0000313" key="9">
    <source>
        <dbReference type="EMBL" id="RCX03519.1"/>
    </source>
</evidence>
<organism evidence="9 10">
    <name type="scientific">Marinomonas foliarum</name>
    <dbReference type="NCBI Taxonomy" id="491950"/>
    <lineage>
        <taxon>Bacteria</taxon>
        <taxon>Pseudomonadati</taxon>
        <taxon>Pseudomonadota</taxon>
        <taxon>Gammaproteobacteria</taxon>
        <taxon>Oceanospirillales</taxon>
        <taxon>Oceanospirillaceae</taxon>
        <taxon>Marinomonas</taxon>
    </lineage>
</organism>
<dbReference type="Gene3D" id="2.30.30.380">
    <property type="entry name" value="Zn-finger domain of Sec23/24"/>
    <property type="match status" value="1"/>
</dbReference>
<dbReference type="AlphaFoldDB" id="A0A369A2S9"/>
<protein>
    <recommendedName>
        <fullName evidence="7">Thioredoxin</fullName>
    </recommendedName>
</protein>
<keyword evidence="6" id="KW-0676">Redox-active center</keyword>
<evidence type="ECO:0000256" key="2">
    <source>
        <dbReference type="ARBA" id="ARBA00022448"/>
    </source>
</evidence>
<dbReference type="GO" id="GO:0005829">
    <property type="term" value="C:cytosol"/>
    <property type="evidence" value="ECO:0007669"/>
    <property type="project" value="TreeGrafter"/>
</dbReference>
<evidence type="ECO:0000256" key="4">
    <source>
        <dbReference type="ARBA" id="ARBA00022982"/>
    </source>
</evidence>
<dbReference type="GO" id="GO:0046872">
    <property type="term" value="F:metal ion binding"/>
    <property type="evidence" value="ECO:0007669"/>
    <property type="project" value="UniProtKB-KW"/>
</dbReference>
<dbReference type="Pfam" id="PF00085">
    <property type="entry name" value="Thioredoxin"/>
    <property type="match status" value="1"/>
</dbReference>
<keyword evidence="4" id="KW-0249">Electron transport</keyword>
<dbReference type="Proteomes" id="UP000253506">
    <property type="component" value="Unassembled WGS sequence"/>
</dbReference>
<reference evidence="9 10" key="1">
    <citation type="submission" date="2018-07" db="EMBL/GenBank/DDBJ databases">
        <title>Genomic Encyclopedia of Type Strains, Phase III (KMG-III): the genomes of soil and plant-associated and newly described type strains.</title>
        <authorList>
            <person name="Whitman W."/>
        </authorList>
    </citation>
    <scope>NUCLEOTIDE SEQUENCE [LARGE SCALE GENOMIC DNA]</scope>
    <source>
        <strain evidence="9 10">CECT 7731</strain>
    </source>
</reference>
<dbReference type="PROSITE" id="PS51352">
    <property type="entry name" value="THIOREDOXIN_2"/>
    <property type="match status" value="1"/>
</dbReference>
<dbReference type="Gene3D" id="3.40.30.10">
    <property type="entry name" value="Glutaredoxin"/>
    <property type="match status" value="1"/>
</dbReference>
<name>A0A369A2S9_9GAMM</name>
<dbReference type="InterPro" id="IPR017937">
    <property type="entry name" value="Thioredoxin_CS"/>
</dbReference>
<comment type="similarity">
    <text evidence="1">Belongs to the thioredoxin family.</text>
</comment>
<dbReference type="InterPro" id="IPR013766">
    <property type="entry name" value="Thioredoxin_domain"/>
</dbReference>
<dbReference type="PROSITE" id="PS00194">
    <property type="entry name" value="THIOREDOXIN_1"/>
    <property type="match status" value="1"/>
</dbReference>
<evidence type="ECO:0000256" key="7">
    <source>
        <dbReference type="NCBIfam" id="TIGR01068"/>
    </source>
</evidence>
<gene>
    <name evidence="9" type="ORF">DFP77_11257</name>
</gene>
<dbReference type="PANTHER" id="PTHR45663">
    <property type="entry name" value="GEO12009P1"/>
    <property type="match status" value="1"/>
</dbReference>
<dbReference type="InterPro" id="IPR036249">
    <property type="entry name" value="Thioredoxin-like_sf"/>
</dbReference>